<dbReference type="PANTHER" id="PTHR23429:SF0">
    <property type="entry name" value="GLUCOSE-6-PHOSPHATE 1-DEHYDROGENASE"/>
    <property type="match status" value="1"/>
</dbReference>
<gene>
    <name evidence="7" type="primary">zwf</name>
    <name evidence="10" type="ORF">AD928_10460</name>
</gene>
<feature type="active site" description="Proton acceptor" evidence="7">
    <location>
        <position position="265"/>
    </location>
</feature>
<dbReference type="SUPFAM" id="SSF51735">
    <property type="entry name" value="NAD(P)-binding Rossmann-fold domains"/>
    <property type="match status" value="1"/>
</dbReference>
<dbReference type="InterPro" id="IPR019796">
    <property type="entry name" value="G6P_DH_AS"/>
</dbReference>
<organism evidence="10 11">
    <name type="scientific">Acetobacter cerevisiae</name>
    <dbReference type="NCBI Taxonomy" id="178900"/>
    <lineage>
        <taxon>Bacteria</taxon>
        <taxon>Pseudomonadati</taxon>
        <taxon>Pseudomonadota</taxon>
        <taxon>Alphaproteobacteria</taxon>
        <taxon>Acetobacterales</taxon>
        <taxon>Acetobacteraceae</taxon>
        <taxon>Acetobacter</taxon>
    </lineage>
</organism>
<evidence type="ECO:0000259" key="8">
    <source>
        <dbReference type="Pfam" id="PF00479"/>
    </source>
</evidence>
<evidence type="ECO:0000256" key="2">
    <source>
        <dbReference type="ARBA" id="ARBA00009975"/>
    </source>
</evidence>
<dbReference type="PROSITE" id="PS00069">
    <property type="entry name" value="G6P_DEHYDROGENASE"/>
    <property type="match status" value="1"/>
</dbReference>
<evidence type="ECO:0000256" key="5">
    <source>
        <dbReference type="ARBA" id="ARBA00023002"/>
    </source>
</evidence>
<dbReference type="AlphaFoldDB" id="A0A149Q6G2"/>
<accession>A0A149Q6G2</accession>
<comment type="function">
    <text evidence="7">Catalyzes the oxidation of glucose 6-phosphate to 6-phosphogluconolactone.</text>
</comment>
<dbReference type="GO" id="GO:0050661">
    <property type="term" value="F:NADP binding"/>
    <property type="evidence" value="ECO:0007669"/>
    <property type="project" value="UniProtKB-UniRule"/>
</dbReference>
<feature type="binding site" evidence="7">
    <location>
        <position position="207"/>
    </location>
    <ligand>
        <name>substrate</name>
    </ligand>
</feature>
<keyword evidence="6 7" id="KW-0119">Carbohydrate metabolism</keyword>
<dbReference type="Gene3D" id="3.30.360.10">
    <property type="entry name" value="Dihydrodipicolinate Reductase, domain 2"/>
    <property type="match status" value="1"/>
</dbReference>
<dbReference type="HAMAP" id="MF_00966">
    <property type="entry name" value="G6PD"/>
    <property type="match status" value="1"/>
</dbReference>
<dbReference type="GO" id="GO:0009051">
    <property type="term" value="P:pentose-phosphate shunt, oxidative branch"/>
    <property type="evidence" value="ECO:0007669"/>
    <property type="project" value="TreeGrafter"/>
</dbReference>
<feature type="binding site" evidence="7">
    <location>
        <position position="173"/>
    </location>
    <ligand>
        <name>NADP(+)</name>
        <dbReference type="ChEBI" id="CHEBI:58349"/>
    </ligand>
</feature>
<dbReference type="InterPro" id="IPR036291">
    <property type="entry name" value="NAD(P)-bd_dom_sf"/>
</dbReference>
<dbReference type="EMBL" id="LHZA01000152">
    <property type="protein sequence ID" value="KXU92787.1"/>
    <property type="molecule type" value="Genomic_DNA"/>
</dbReference>
<dbReference type="PATRIC" id="fig|178900.5.peg.1653"/>
<dbReference type="NCBIfam" id="TIGR00871">
    <property type="entry name" value="zwf"/>
    <property type="match status" value="1"/>
</dbReference>
<comment type="pathway">
    <text evidence="1 7">Carbohydrate degradation; pentose phosphate pathway; D-ribulose 5-phosphate from D-glucose 6-phosphate (oxidative stage): step 1/3.</text>
</comment>
<feature type="domain" description="Glucose-6-phosphate dehydrogenase NAD-binding" evidence="8">
    <location>
        <begin position="29"/>
        <end position="212"/>
    </location>
</feature>
<feature type="binding site" evidence="7">
    <location>
        <position position="260"/>
    </location>
    <ligand>
        <name>substrate</name>
    </ligand>
</feature>
<dbReference type="InterPro" id="IPR022675">
    <property type="entry name" value="G6P_DH_C"/>
</dbReference>
<dbReference type="NCBIfam" id="NF009492">
    <property type="entry name" value="PRK12853.1-3"/>
    <property type="match status" value="1"/>
</dbReference>
<name>A0A149Q6G2_9PROT</name>
<comment type="caution">
    <text evidence="10">The sequence shown here is derived from an EMBL/GenBank/DDBJ whole genome shotgun (WGS) entry which is preliminary data.</text>
</comment>
<sequence>MTSAPASPGIPTPVVAPAATHPAPAGTLVILGAAGDLTHRLLVPALYDLTCNGFLPDDFRIIGVSLEKETTESWVASLRSKMESFTQDRHAEFYTVSINEEAWSWLASRMSYRALDFTSVEALKELAPDIGEGNAVFYLATPPRFFGTAAESLARAGLMEEAPDRFRRLVVEKPFGTDLHSAQALNAHLLSFLKETQIYRVDHFLGKETVQNLLALRFSNLLFDPLWRRDYIDHIQITAAETLSVEGRGLFYDATGALRDMVPNHLFQLLALVAMEPPSSLKAEAIRNAKQQVFDAIRPITPENAVRGQYTAGTVAGHDIDAYRASPGVSPTSTTETYAALKIEIDTWRWAGVPFYLRTGKALSSNVTEIVVQFKQTPHPLFHTADGTPQAPNRFVYNIRPEKGADLHFNAKHPGPETVVEEVVSQFRYQNAFGAIPNVGYETLLYDCLQGNATLFQRADNIEAGWRAVDPVLQAWSKATTAPEFYEAGSTGPAGADALLARDGRCWAPFGQLKKDS</sequence>
<evidence type="ECO:0000256" key="4">
    <source>
        <dbReference type="ARBA" id="ARBA00022857"/>
    </source>
</evidence>
<protein>
    <recommendedName>
        <fullName evidence="7">Glucose-6-phosphate 1-dehydrogenase</fullName>
        <shortName evidence="7">G6PD</shortName>
        <ecNumber evidence="7">1.1.1.49</ecNumber>
    </recommendedName>
</protein>
<evidence type="ECO:0000256" key="7">
    <source>
        <dbReference type="HAMAP-Rule" id="MF_00966"/>
    </source>
</evidence>
<comment type="catalytic activity">
    <reaction evidence="7">
        <text>D-glucose 6-phosphate + NADP(+) = 6-phospho-D-glucono-1,5-lactone + NADPH + H(+)</text>
        <dbReference type="Rhea" id="RHEA:15841"/>
        <dbReference type="ChEBI" id="CHEBI:15378"/>
        <dbReference type="ChEBI" id="CHEBI:57783"/>
        <dbReference type="ChEBI" id="CHEBI:57955"/>
        <dbReference type="ChEBI" id="CHEBI:58349"/>
        <dbReference type="ChEBI" id="CHEBI:61548"/>
        <dbReference type="EC" id="1.1.1.49"/>
    </reaction>
</comment>
<dbReference type="InterPro" id="IPR001282">
    <property type="entry name" value="G6P_DH"/>
</dbReference>
<proteinExistence type="inferred from homology"/>
<reference evidence="10 11" key="1">
    <citation type="submission" date="2015-06" db="EMBL/GenBank/DDBJ databases">
        <title>Improved classification and identification of acetic acid bacteria using matrix-assisted laser desorption/ionization time-of-flight mass spectrometry; Gluconobacter nephelii and Gluconobacter uchimurae are later heterotypic synonyms of Gluconobacter japonicus and Gluconobacter oxydans, respectively.</title>
        <authorList>
            <person name="Li L."/>
            <person name="Cleenwerck I."/>
            <person name="De Vuyst L."/>
            <person name="Vandamme P."/>
        </authorList>
    </citation>
    <scope>NUCLEOTIDE SEQUENCE [LARGE SCALE GENOMIC DNA]</scope>
    <source>
        <strain evidence="10 11">LMG 1625</strain>
    </source>
</reference>
<dbReference type="UniPathway" id="UPA00115">
    <property type="reaction ID" value="UER00408"/>
</dbReference>
<dbReference type="GO" id="GO:0005829">
    <property type="term" value="C:cytosol"/>
    <property type="evidence" value="ECO:0007669"/>
    <property type="project" value="TreeGrafter"/>
</dbReference>
<feature type="domain" description="Glucose-6-phosphate dehydrogenase C-terminal" evidence="9">
    <location>
        <begin position="214"/>
        <end position="507"/>
    </location>
</feature>
<evidence type="ECO:0000256" key="1">
    <source>
        <dbReference type="ARBA" id="ARBA00004937"/>
    </source>
</evidence>
<evidence type="ECO:0000256" key="6">
    <source>
        <dbReference type="ARBA" id="ARBA00023277"/>
    </source>
</evidence>
<dbReference type="Proteomes" id="UP000075473">
    <property type="component" value="Unassembled WGS sequence"/>
</dbReference>
<keyword evidence="5 7" id="KW-0560">Oxidoreductase</keyword>
<dbReference type="EC" id="1.1.1.49" evidence="7"/>
<dbReference type="PRINTS" id="PR00079">
    <property type="entry name" value="G6PDHDRGNASE"/>
</dbReference>
<feature type="binding site" evidence="7">
    <location>
        <position position="241"/>
    </location>
    <ligand>
        <name>substrate</name>
    </ligand>
</feature>
<dbReference type="Pfam" id="PF02781">
    <property type="entry name" value="G6PD_C"/>
    <property type="match status" value="1"/>
</dbReference>
<dbReference type="Pfam" id="PF00479">
    <property type="entry name" value="G6PD_N"/>
    <property type="match status" value="1"/>
</dbReference>
<evidence type="ECO:0000313" key="10">
    <source>
        <dbReference type="EMBL" id="KXU92787.1"/>
    </source>
</evidence>
<feature type="binding site" evidence="7">
    <location>
        <begin position="116"/>
        <end position="117"/>
    </location>
    <ligand>
        <name>NADP(+)</name>
        <dbReference type="ChEBI" id="CHEBI:58349"/>
    </ligand>
</feature>
<dbReference type="PANTHER" id="PTHR23429">
    <property type="entry name" value="GLUCOSE-6-PHOSPHATE 1-DEHYDROGENASE G6PD"/>
    <property type="match status" value="1"/>
</dbReference>
<dbReference type="InterPro" id="IPR022674">
    <property type="entry name" value="G6P_DH_NAD-bd"/>
</dbReference>
<dbReference type="PIRSF" id="PIRSF000110">
    <property type="entry name" value="G6PD"/>
    <property type="match status" value="1"/>
</dbReference>
<feature type="binding site" evidence="7">
    <location>
        <position position="203"/>
    </location>
    <ligand>
        <name>substrate</name>
    </ligand>
</feature>
<comment type="caution">
    <text evidence="7">Lacks conserved residue(s) required for the propagation of feature annotation.</text>
</comment>
<evidence type="ECO:0000259" key="9">
    <source>
        <dbReference type="Pfam" id="PF02781"/>
    </source>
</evidence>
<dbReference type="Gene3D" id="3.40.50.720">
    <property type="entry name" value="NAD(P)-binding Rossmann-like Domain"/>
    <property type="match status" value="1"/>
</dbReference>
<dbReference type="SUPFAM" id="SSF55347">
    <property type="entry name" value="Glyceraldehyde-3-phosphate dehydrogenase-like, C-terminal domain"/>
    <property type="match status" value="1"/>
</dbReference>
<dbReference type="GO" id="GO:0006006">
    <property type="term" value="P:glucose metabolic process"/>
    <property type="evidence" value="ECO:0007669"/>
    <property type="project" value="UniProtKB-KW"/>
</dbReference>
<keyword evidence="4 7" id="KW-0521">NADP</keyword>
<keyword evidence="3 7" id="KW-0313">Glucose metabolism</keyword>
<evidence type="ECO:0000313" key="11">
    <source>
        <dbReference type="Proteomes" id="UP000075473"/>
    </source>
</evidence>
<dbReference type="RefSeq" id="WP_062250375.1">
    <property type="nucleotide sequence ID" value="NZ_LHZA01000152.1"/>
</dbReference>
<dbReference type="GO" id="GO:0004345">
    <property type="term" value="F:glucose-6-phosphate dehydrogenase activity"/>
    <property type="evidence" value="ECO:0007669"/>
    <property type="project" value="UniProtKB-UniRule"/>
</dbReference>
<comment type="similarity">
    <text evidence="2 7">Belongs to the glucose-6-phosphate dehydrogenase family.</text>
</comment>
<feature type="binding site" evidence="7">
    <location>
        <position position="361"/>
    </location>
    <ligand>
        <name>substrate</name>
    </ligand>
</feature>
<evidence type="ECO:0000256" key="3">
    <source>
        <dbReference type="ARBA" id="ARBA00022526"/>
    </source>
</evidence>